<accession>A0A2S3W2J5</accession>
<dbReference type="Gene3D" id="3.40.640.10">
    <property type="entry name" value="Type I PLP-dependent aspartate aminotransferase-like (Major domain)"/>
    <property type="match status" value="1"/>
</dbReference>
<keyword evidence="13" id="KW-1185">Reference proteome</keyword>
<dbReference type="Gene3D" id="1.10.260.50">
    <property type="match status" value="1"/>
</dbReference>
<dbReference type="Pfam" id="PF00266">
    <property type="entry name" value="Aminotran_5"/>
    <property type="match status" value="1"/>
</dbReference>
<evidence type="ECO:0000256" key="8">
    <source>
        <dbReference type="ARBA" id="ARBA00023004"/>
    </source>
</evidence>
<evidence type="ECO:0000313" key="13">
    <source>
        <dbReference type="Proteomes" id="UP000237344"/>
    </source>
</evidence>
<keyword evidence="5 12" id="KW-0808">Transferase</keyword>
<dbReference type="SUPFAM" id="SSF53383">
    <property type="entry name" value="PLP-dependent transferases"/>
    <property type="match status" value="1"/>
</dbReference>
<dbReference type="AlphaFoldDB" id="A0A2S3W2J5"/>
<dbReference type="GO" id="GO:0046872">
    <property type="term" value="F:metal ion binding"/>
    <property type="evidence" value="ECO:0007669"/>
    <property type="project" value="UniProtKB-KW"/>
</dbReference>
<dbReference type="PANTHER" id="PTHR11601">
    <property type="entry name" value="CYSTEINE DESULFURYLASE FAMILY MEMBER"/>
    <property type="match status" value="1"/>
</dbReference>
<comment type="cofactor">
    <cofactor evidence="1">
        <name>pyridoxal 5'-phosphate</name>
        <dbReference type="ChEBI" id="CHEBI:597326"/>
    </cofactor>
</comment>
<dbReference type="InterPro" id="IPR015424">
    <property type="entry name" value="PyrdxlP-dep_Trfase"/>
</dbReference>
<evidence type="ECO:0000256" key="2">
    <source>
        <dbReference type="ARBA" id="ARBA00003120"/>
    </source>
</evidence>
<keyword evidence="6" id="KW-0479">Metal-binding</keyword>
<keyword evidence="9" id="KW-0411">Iron-sulfur</keyword>
<evidence type="ECO:0000256" key="3">
    <source>
        <dbReference type="ARBA" id="ARBA00006490"/>
    </source>
</evidence>
<comment type="function">
    <text evidence="2">Catalyzes the removal of elemental sulfur atoms from cysteine to produce alanine. Seems to participate in the biosynthesis of the nitrogenase metalloclusters by providing the inorganic sulfur required for the Fe-S core formation.</text>
</comment>
<dbReference type="InterPro" id="IPR000192">
    <property type="entry name" value="Aminotrans_V_dom"/>
</dbReference>
<dbReference type="OrthoDB" id="9808002at2"/>
<evidence type="ECO:0000313" key="12">
    <source>
        <dbReference type="EMBL" id="POF63028.1"/>
    </source>
</evidence>
<dbReference type="RefSeq" id="WP_110095035.1">
    <property type="nucleotide sequence ID" value="NZ_NKUE01000014.1"/>
</dbReference>
<comment type="catalytic activity">
    <reaction evidence="10">
        <text>(sulfur carrier)-H + L-cysteine = (sulfur carrier)-SH + L-alanine</text>
        <dbReference type="Rhea" id="RHEA:43892"/>
        <dbReference type="Rhea" id="RHEA-COMP:14737"/>
        <dbReference type="Rhea" id="RHEA-COMP:14739"/>
        <dbReference type="ChEBI" id="CHEBI:29917"/>
        <dbReference type="ChEBI" id="CHEBI:35235"/>
        <dbReference type="ChEBI" id="CHEBI:57972"/>
        <dbReference type="ChEBI" id="CHEBI:64428"/>
        <dbReference type="EC" id="2.8.1.7"/>
    </reaction>
</comment>
<gene>
    <name evidence="12" type="primary">iscS_1</name>
    <name evidence="12" type="ORF">KMAL_14030</name>
</gene>
<evidence type="ECO:0000256" key="10">
    <source>
        <dbReference type="ARBA" id="ARBA00050776"/>
    </source>
</evidence>
<dbReference type="InterPro" id="IPR015421">
    <property type="entry name" value="PyrdxlP-dep_Trfase_major"/>
</dbReference>
<keyword evidence="8" id="KW-0408">Iron</keyword>
<keyword evidence="7" id="KW-0663">Pyridoxal phosphate</keyword>
<dbReference type="GO" id="GO:0051536">
    <property type="term" value="F:iron-sulfur cluster binding"/>
    <property type="evidence" value="ECO:0007669"/>
    <property type="project" value="UniProtKB-KW"/>
</dbReference>
<evidence type="ECO:0000256" key="6">
    <source>
        <dbReference type="ARBA" id="ARBA00022723"/>
    </source>
</evidence>
<evidence type="ECO:0000256" key="7">
    <source>
        <dbReference type="ARBA" id="ARBA00022898"/>
    </source>
</evidence>
<comment type="similarity">
    <text evidence="3">Belongs to the class-V pyridoxal-phosphate-dependent aminotransferase family. NifS/IscS subfamily.</text>
</comment>
<name>A0A2S3W2J5_9PROT</name>
<protein>
    <recommendedName>
        <fullName evidence="4">Cysteine desulfurase</fullName>
    </recommendedName>
</protein>
<evidence type="ECO:0000256" key="1">
    <source>
        <dbReference type="ARBA" id="ARBA00001933"/>
    </source>
</evidence>
<reference evidence="12 13" key="1">
    <citation type="submission" date="2018-01" db="EMBL/GenBank/DDBJ databases">
        <title>Draft Genome Sequence of Komagataeibacter maltaceti LMG 1529, a Vinegar Producing Acetic Acid Bacterium Isolated from Malt Vinegar Brewery Acetifiers.</title>
        <authorList>
            <person name="Zhang Q."/>
            <person name="Hollensteiner J."/>
            <person name="Poehlein A."/>
            <person name="Daniel R."/>
        </authorList>
    </citation>
    <scope>NUCLEOTIDE SEQUENCE [LARGE SCALE GENOMIC DNA]</scope>
    <source>
        <strain evidence="12 13">LMG 1529</strain>
    </source>
</reference>
<evidence type="ECO:0000259" key="11">
    <source>
        <dbReference type="Pfam" id="PF00266"/>
    </source>
</evidence>
<dbReference type="Proteomes" id="UP000237344">
    <property type="component" value="Unassembled WGS sequence"/>
</dbReference>
<dbReference type="InterPro" id="IPR016454">
    <property type="entry name" value="Cysteine_dSase"/>
</dbReference>
<feature type="domain" description="Aminotransferase class V" evidence="11">
    <location>
        <begin position="10"/>
        <end position="362"/>
    </location>
</feature>
<proteinExistence type="inferred from homology"/>
<dbReference type="InterPro" id="IPR015422">
    <property type="entry name" value="PyrdxlP-dep_Trfase_small"/>
</dbReference>
<dbReference type="GO" id="GO:0031071">
    <property type="term" value="F:cysteine desulfurase activity"/>
    <property type="evidence" value="ECO:0007669"/>
    <property type="project" value="UniProtKB-EC"/>
</dbReference>
<comment type="caution">
    <text evidence="12">The sequence shown here is derived from an EMBL/GenBank/DDBJ whole genome shotgun (WGS) entry which is preliminary data.</text>
</comment>
<dbReference type="PIRSF" id="PIRSF005572">
    <property type="entry name" value="NifS"/>
    <property type="match status" value="1"/>
</dbReference>
<dbReference type="Gene3D" id="3.90.1150.10">
    <property type="entry name" value="Aspartate Aminotransferase, domain 1"/>
    <property type="match status" value="1"/>
</dbReference>
<evidence type="ECO:0000256" key="9">
    <source>
        <dbReference type="ARBA" id="ARBA00023014"/>
    </source>
</evidence>
<dbReference type="EMBL" id="POTC01000013">
    <property type="protein sequence ID" value="POF63028.1"/>
    <property type="molecule type" value="Genomic_DNA"/>
</dbReference>
<evidence type="ECO:0000256" key="5">
    <source>
        <dbReference type="ARBA" id="ARBA00022679"/>
    </source>
</evidence>
<organism evidence="12 13">
    <name type="scientific">Novacetimonas maltaceti</name>
    <dbReference type="NCBI Taxonomy" id="1203393"/>
    <lineage>
        <taxon>Bacteria</taxon>
        <taxon>Pseudomonadati</taxon>
        <taxon>Pseudomonadota</taxon>
        <taxon>Alphaproteobacteria</taxon>
        <taxon>Acetobacterales</taxon>
        <taxon>Acetobacteraceae</taxon>
        <taxon>Novacetimonas</taxon>
    </lineage>
</organism>
<sequence length="379" mass="38919">MNGGAGDFFYLDANASEPLRPEAAAAMAAAAMVRGNPSSVHRAGRAARAIMESAREDIAATFGVTAENCVMTSGGTEANVLAIDALGQGRRILYGASEHDAVRMAAQARGGQAIPVDAQGVVRLDALAALLAQPGEALVCVMLANNETGVIQPVAEVARLCREHGARLHVDAVQAAGRMEVDLRVLGADSMAVSGHKFGGPKGAGALLLAGERFFALPPMLAGGGQEQGRRGGTPALPAIAGMAAALSAARRELADPAHRARLARLRDNIDRVARECGVVVCSADASRLANTTCLVLPHRRAQTQLIALDMAGFCVSAGSACSSGKVARSHVLVAMGMEDQAGCAIRVSLPWSVTDEEVAAFTAAYAAMAARLPVREGV</sequence>
<dbReference type="PANTHER" id="PTHR11601:SF34">
    <property type="entry name" value="CYSTEINE DESULFURASE"/>
    <property type="match status" value="1"/>
</dbReference>
<evidence type="ECO:0000256" key="4">
    <source>
        <dbReference type="ARBA" id="ARBA00013558"/>
    </source>
</evidence>